<dbReference type="AlphaFoldDB" id="A0A0F8Y4I0"/>
<comment type="caution">
    <text evidence="1">The sequence shown here is derived from an EMBL/GenBank/DDBJ whole genome shotgun (WGS) entry which is preliminary data.</text>
</comment>
<reference evidence="1" key="1">
    <citation type="journal article" date="2015" name="Nature">
        <title>Complex archaea that bridge the gap between prokaryotes and eukaryotes.</title>
        <authorList>
            <person name="Spang A."/>
            <person name="Saw J.H."/>
            <person name="Jorgensen S.L."/>
            <person name="Zaremba-Niedzwiedzka K."/>
            <person name="Martijn J."/>
            <person name="Lind A.E."/>
            <person name="van Eijk R."/>
            <person name="Schleper C."/>
            <person name="Guy L."/>
            <person name="Ettema T.J."/>
        </authorList>
    </citation>
    <scope>NUCLEOTIDE SEQUENCE</scope>
</reference>
<gene>
    <name evidence="1" type="ORF">LCGC14_2864850</name>
</gene>
<name>A0A0F8Y4I0_9ZZZZ</name>
<accession>A0A0F8Y4I0</accession>
<evidence type="ECO:0008006" key="2">
    <source>
        <dbReference type="Google" id="ProtNLM"/>
    </source>
</evidence>
<evidence type="ECO:0000313" key="1">
    <source>
        <dbReference type="EMBL" id="KKK76322.1"/>
    </source>
</evidence>
<organism evidence="1">
    <name type="scientific">marine sediment metagenome</name>
    <dbReference type="NCBI Taxonomy" id="412755"/>
    <lineage>
        <taxon>unclassified sequences</taxon>
        <taxon>metagenomes</taxon>
        <taxon>ecological metagenomes</taxon>
    </lineage>
</organism>
<protein>
    <recommendedName>
        <fullName evidence="2">KOW domain-containing protein</fullName>
    </recommendedName>
</protein>
<proteinExistence type="predicted"/>
<dbReference type="EMBL" id="LAZR01055458">
    <property type="protein sequence ID" value="KKK76322.1"/>
    <property type="molecule type" value="Genomic_DNA"/>
</dbReference>
<sequence length="68" mass="7887">MEHLTQMRTRFKLAQVVIWKGKHGMYKGRVVGLHDDFVFIREIIVLAGGMKLPGTVYRVEFEDVIARV</sequence>